<proteinExistence type="inferred from homology"/>
<evidence type="ECO:0000256" key="2">
    <source>
        <dbReference type="ARBA" id="ARBA00022598"/>
    </source>
</evidence>
<dbReference type="InterPro" id="IPR042099">
    <property type="entry name" value="ANL_N_sf"/>
</dbReference>
<dbReference type="AlphaFoldDB" id="A0A0K0X623"/>
<dbReference type="EC" id="6.2.1.3" evidence="3"/>
<dbReference type="InterPro" id="IPR050237">
    <property type="entry name" value="ATP-dep_AMP-bd_enzyme"/>
</dbReference>
<comment type="similarity">
    <text evidence="1">Belongs to the ATP-dependent AMP-binding enzyme family.</text>
</comment>
<sequence>MDSTMQQWPLTITAILRHACGVNGDRTVTTATGQGGYRTTTYRELGEQTAQLAHLLREVGIEGDERVGTFMWNNTEHLAAYLAIPSMGAVLHTLNIRLSAEQIGFIAGEAEDRVIITDSSLIPLLAPVLPSVDTVHTVIVVGDGDLEPLRGADRTVLRYHEALAGRPTRFDWPDVDENSAAAMCYTSGTTGNPKGVVYSHRSSYLHSLNTCTANALDVSCGDVVLPIVPMFHANAWGLPYAALMAGAGLVMPDRFLDGASLIGLIESQRPTLAGAVPTIWNDVLNCLEKQPGHDISSLRLVACGGSAVPLSLMQAFQERHGVHIQQAWGMTETSPLATVAKPLPGVSDERHWSMRVTQGRPMCGVEVRIVDDAGNPLPSDGKAVGELEVRGPWITAGYYLGRDAEKFDAGWLRTGDVGVIDELGYVTLTDRAKDVIKSGGEWISSVELENHLIGHPAVLEAAVVGVPDERWQERPLAVVVLQDGASVDPKELREYLADKVARWWLPERWTFVDQVPRTSVGKYDKKTIRARHADGEYEVIHAHG</sequence>
<evidence type="ECO:0000256" key="8">
    <source>
        <dbReference type="ARBA" id="ARBA00083882"/>
    </source>
</evidence>
<organism evidence="11 12">
    <name type="scientific">Mycolicibacterium goodii</name>
    <name type="common">Mycobacterium goodii</name>
    <dbReference type="NCBI Taxonomy" id="134601"/>
    <lineage>
        <taxon>Bacteria</taxon>
        <taxon>Bacillati</taxon>
        <taxon>Actinomycetota</taxon>
        <taxon>Actinomycetes</taxon>
        <taxon>Mycobacteriales</taxon>
        <taxon>Mycobacteriaceae</taxon>
        <taxon>Mycolicibacterium</taxon>
    </lineage>
</organism>
<dbReference type="PANTHER" id="PTHR43767">
    <property type="entry name" value="LONG-CHAIN-FATTY-ACID--COA LIGASE"/>
    <property type="match status" value="1"/>
</dbReference>
<evidence type="ECO:0000256" key="7">
    <source>
        <dbReference type="ARBA" id="ARBA00080667"/>
    </source>
</evidence>
<dbReference type="InterPro" id="IPR025110">
    <property type="entry name" value="AMP-bd_C"/>
</dbReference>
<dbReference type="Pfam" id="PF00501">
    <property type="entry name" value="AMP-binding"/>
    <property type="match status" value="1"/>
</dbReference>
<comment type="catalytic activity">
    <reaction evidence="4">
        <text>a long-chain fatty acid + ATP + CoA = a long-chain fatty acyl-CoA + AMP + diphosphate</text>
        <dbReference type="Rhea" id="RHEA:15421"/>
        <dbReference type="ChEBI" id="CHEBI:30616"/>
        <dbReference type="ChEBI" id="CHEBI:33019"/>
        <dbReference type="ChEBI" id="CHEBI:57287"/>
        <dbReference type="ChEBI" id="CHEBI:57560"/>
        <dbReference type="ChEBI" id="CHEBI:83139"/>
        <dbReference type="ChEBI" id="CHEBI:456215"/>
        <dbReference type="EC" id="6.2.1.3"/>
    </reaction>
</comment>
<dbReference type="Gene3D" id="3.30.300.30">
    <property type="match status" value="1"/>
</dbReference>
<dbReference type="CDD" id="cd12119">
    <property type="entry name" value="ttLC_FACS_AlkK_like"/>
    <property type="match status" value="1"/>
</dbReference>
<dbReference type="Pfam" id="PF13193">
    <property type="entry name" value="AMP-binding_C"/>
    <property type="match status" value="1"/>
</dbReference>
<accession>A0A0K0X623</accession>
<evidence type="ECO:0000259" key="10">
    <source>
        <dbReference type="Pfam" id="PF13193"/>
    </source>
</evidence>
<dbReference type="STRING" id="134601.AFA91_14190"/>
<protein>
    <recommendedName>
        <fullName evidence="5">Long-chain-fatty-acid--CoA ligase FadD13</fullName>
        <ecNumber evidence="3">6.2.1.3</ecNumber>
    </recommendedName>
    <alternativeName>
        <fullName evidence="6">Fatty acyl-CoA ligase</fullName>
    </alternativeName>
    <alternativeName>
        <fullName evidence="8">Fatty acyl-CoA synthetase</fullName>
    </alternativeName>
    <alternativeName>
        <fullName evidence="7">Very-long-chain fatty-acyl-CoA synthetase</fullName>
    </alternativeName>
</protein>
<evidence type="ECO:0000256" key="6">
    <source>
        <dbReference type="ARBA" id="ARBA00076959"/>
    </source>
</evidence>
<dbReference type="Gene3D" id="3.40.50.12780">
    <property type="entry name" value="N-terminal domain of ligase-like"/>
    <property type="match status" value="1"/>
</dbReference>
<evidence type="ECO:0000313" key="12">
    <source>
        <dbReference type="Proteomes" id="UP000062255"/>
    </source>
</evidence>
<feature type="domain" description="AMP-binding enzyme C-terminal" evidence="10">
    <location>
        <begin position="447"/>
        <end position="522"/>
    </location>
</feature>
<dbReference type="InterPro" id="IPR045851">
    <property type="entry name" value="AMP-bd_C_sf"/>
</dbReference>
<evidence type="ECO:0000256" key="3">
    <source>
        <dbReference type="ARBA" id="ARBA00026121"/>
    </source>
</evidence>
<dbReference type="KEGG" id="mgo:AFA91_14190"/>
<dbReference type="SUPFAM" id="SSF56801">
    <property type="entry name" value="Acetyl-CoA synthetase-like"/>
    <property type="match status" value="1"/>
</dbReference>
<reference evidence="11 12" key="1">
    <citation type="submission" date="2015-07" db="EMBL/GenBank/DDBJ databases">
        <title>Complete genome sequence of Mycobacterium goodii X7B, a facultative thermophilic biodesulfurizing bacterium.</title>
        <authorList>
            <person name="Yu B."/>
            <person name="Li F."/>
            <person name="Xu P."/>
        </authorList>
    </citation>
    <scope>NUCLEOTIDE SEQUENCE [LARGE SCALE GENOMIC DNA]</scope>
    <source>
        <strain evidence="11 12">X7B</strain>
    </source>
</reference>
<dbReference type="PANTHER" id="PTHR43767:SF11">
    <property type="entry name" value="MEDIUM-CHAIN-FATTY-ACID--COA LIGASE"/>
    <property type="match status" value="1"/>
</dbReference>
<keyword evidence="2 11" id="KW-0436">Ligase</keyword>
<dbReference type="PROSITE" id="PS00455">
    <property type="entry name" value="AMP_BINDING"/>
    <property type="match status" value="1"/>
</dbReference>
<evidence type="ECO:0000313" key="11">
    <source>
        <dbReference type="EMBL" id="AKS32837.1"/>
    </source>
</evidence>
<dbReference type="InterPro" id="IPR020845">
    <property type="entry name" value="AMP-binding_CS"/>
</dbReference>
<dbReference type="GO" id="GO:0004467">
    <property type="term" value="F:long-chain fatty acid-CoA ligase activity"/>
    <property type="evidence" value="ECO:0007669"/>
    <property type="project" value="UniProtKB-EC"/>
</dbReference>
<dbReference type="InterPro" id="IPR000873">
    <property type="entry name" value="AMP-dep_synth/lig_dom"/>
</dbReference>
<evidence type="ECO:0000256" key="4">
    <source>
        <dbReference type="ARBA" id="ARBA00036813"/>
    </source>
</evidence>
<dbReference type="NCBIfam" id="NF004837">
    <property type="entry name" value="PRK06187.1"/>
    <property type="match status" value="1"/>
</dbReference>
<feature type="domain" description="AMP-dependent synthetase/ligase" evidence="9">
    <location>
        <begin position="17"/>
        <end position="399"/>
    </location>
</feature>
<name>A0A0K0X623_MYCGD</name>
<evidence type="ECO:0000256" key="1">
    <source>
        <dbReference type="ARBA" id="ARBA00006432"/>
    </source>
</evidence>
<dbReference type="RefSeq" id="WP_049745273.1">
    <property type="nucleotide sequence ID" value="NZ_CP012150.1"/>
</dbReference>
<evidence type="ECO:0000259" key="9">
    <source>
        <dbReference type="Pfam" id="PF00501"/>
    </source>
</evidence>
<dbReference type="EMBL" id="CP012150">
    <property type="protein sequence ID" value="AKS32837.1"/>
    <property type="molecule type" value="Genomic_DNA"/>
</dbReference>
<dbReference type="PATRIC" id="fig|134601.6.peg.2941"/>
<dbReference type="FunFam" id="3.30.300.30:FF:000008">
    <property type="entry name" value="2,3-dihydroxybenzoate-AMP ligase"/>
    <property type="match status" value="1"/>
</dbReference>
<gene>
    <name evidence="11" type="ORF">AFA91_14190</name>
</gene>
<dbReference type="Proteomes" id="UP000062255">
    <property type="component" value="Chromosome"/>
</dbReference>
<evidence type="ECO:0000256" key="5">
    <source>
        <dbReference type="ARBA" id="ARBA00069710"/>
    </source>
</evidence>